<dbReference type="InterPro" id="IPR000477">
    <property type="entry name" value="RT_dom"/>
</dbReference>
<evidence type="ECO:0000313" key="3">
    <source>
        <dbReference type="RefSeq" id="XP_015054774.1"/>
    </source>
</evidence>
<gene>
    <name evidence="3" type="primary">LOC107001125</name>
</gene>
<dbReference type="Proteomes" id="UP000694930">
    <property type="component" value="Chromosome 10"/>
</dbReference>
<dbReference type="Pfam" id="PF00078">
    <property type="entry name" value="RVT_1"/>
    <property type="match status" value="1"/>
</dbReference>
<organism evidence="2 3">
    <name type="scientific">Solanum pennellii</name>
    <name type="common">Tomato</name>
    <name type="synonym">Lycopersicon pennellii</name>
    <dbReference type="NCBI Taxonomy" id="28526"/>
    <lineage>
        <taxon>Eukaryota</taxon>
        <taxon>Viridiplantae</taxon>
        <taxon>Streptophyta</taxon>
        <taxon>Embryophyta</taxon>
        <taxon>Tracheophyta</taxon>
        <taxon>Spermatophyta</taxon>
        <taxon>Magnoliopsida</taxon>
        <taxon>eudicotyledons</taxon>
        <taxon>Gunneridae</taxon>
        <taxon>Pentapetalae</taxon>
        <taxon>asterids</taxon>
        <taxon>lamiids</taxon>
        <taxon>Solanales</taxon>
        <taxon>Solanaceae</taxon>
        <taxon>Solanoideae</taxon>
        <taxon>Solaneae</taxon>
        <taxon>Solanum</taxon>
        <taxon>Solanum subgen. Lycopersicon</taxon>
    </lineage>
</organism>
<evidence type="ECO:0000313" key="2">
    <source>
        <dbReference type="Proteomes" id="UP000694930"/>
    </source>
</evidence>
<dbReference type="GeneID" id="107001125"/>
<reference evidence="2" key="1">
    <citation type="journal article" date="2014" name="Nat. Genet.">
        <title>The genome of the stress-tolerant wild tomato species Solanum pennellii.</title>
        <authorList>
            <person name="Bolger A."/>
            <person name="Scossa F."/>
            <person name="Bolger M.E."/>
            <person name="Lanz C."/>
            <person name="Maumus F."/>
            <person name="Tohge T."/>
            <person name="Quesneville H."/>
            <person name="Alseekh S."/>
            <person name="Sorensen I."/>
            <person name="Lichtenstein G."/>
            <person name="Fich E.A."/>
            <person name="Conte M."/>
            <person name="Keller H."/>
            <person name="Schneeberger K."/>
            <person name="Schwacke R."/>
            <person name="Ofner I."/>
            <person name="Vrebalov J."/>
            <person name="Xu Y."/>
            <person name="Osorio S."/>
            <person name="Aflitos S.A."/>
            <person name="Schijlen E."/>
            <person name="Jimenez-Gomez J.M."/>
            <person name="Ryngajllo M."/>
            <person name="Kimura S."/>
            <person name="Kumar R."/>
            <person name="Koenig D."/>
            <person name="Headland L.R."/>
            <person name="Maloof J.N."/>
            <person name="Sinha N."/>
            <person name="van Ham R.C."/>
            <person name="Lankhorst R.K."/>
            <person name="Mao L."/>
            <person name="Vogel A."/>
            <person name="Arsova B."/>
            <person name="Panstruga R."/>
            <person name="Fei Z."/>
            <person name="Rose J.K."/>
            <person name="Zamir D."/>
            <person name="Carrari F."/>
            <person name="Giovannoni J.J."/>
            <person name="Weigel D."/>
            <person name="Usadel B."/>
            <person name="Fernie A.R."/>
        </authorList>
    </citation>
    <scope>NUCLEOTIDE SEQUENCE [LARGE SCALE GENOMIC DNA]</scope>
    <source>
        <strain evidence="2">cv. LA0716</strain>
    </source>
</reference>
<sequence length="303" mass="34558">MEEPKSVIFCMKPISAAGSDGMNGYFFQMYWHIIKDDLMGVVKVFISGKIIPKYFSHSCIILLPKVSNQNKLTEFRPISQSNFTCKIISKLVNTTVTPILPSLISSSRSGFVNGRSILENLTLGQEIIQRIKKPNIGSNFIIKLGMAKAFDRVSWSYMCLVLRKMRFAEIFIDMVLRIMANNWYSIIVNAKRYGFFNSTRGLEQCEPLSPALFILVAEVLSRSLNRLHSHPDYHGFFMEKRGPQDYTMTNKITQLWRQSRTYKACVTGNTHTLTISSRDGGMRERDITGHHGIISAFLMMKGK</sequence>
<evidence type="ECO:0000259" key="1">
    <source>
        <dbReference type="Pfam" id="PF00078"/>
    </source>
</evidence>
<feature type="domain" description="Reverse transcriptase" evidence="1">
    <location>
        <begin position="72"/>
        <end position="226"/>
    </location>
</feature>
<accession>A0ABM1FC95</accession>
<dbReference type="InterPro" id="IPR052343">
    <property type="entry name" value="Retrotransposon-Effector_Assoc"/>
</dbReference>
<dbReference type="RefSeq" id="XP_015054774.1">
    <property type="nucleotide sequence ID" value="XM_015199288.1"/>
</dbReference>
<proteinExistence type="predicted"/>
<name>A0ABM1FC95_SOLPN</name>
<keyword evidence="2" id="KW-1185">Reference proteome</keyword>
<dbReference type="PANTHER" id="PTHR46890:SF28">
    <property type="entry name" value="REVERSE TRANSCRIPTASE DOMAIN-CONTAINING PROTEIN"/>
    <property type="match status" value="1"/>
</dbReference>
<dbReference type="PANTHER" id="PTHR46890">
    <property type="entry name" value="NON-LTR RETROLELEMENT REVERSE TRANSCRIPTASE-LIKE PROTEIN-RELATED"/>
    <property type="match status" value="1"/>
</dbReference>
<reference evidence="3" key="2">
    <citation type="submission" date="2025-08" db="UniProtKB">
        <authorList>
            <consortium name="RefSeq"/>
        </authorList>
    </citation>
    <scope>IDENTIFICATION</scope>
</reference>
<protein>
    <submittedName>
        <fullName evidence="3">Uncharacterized protein LOC107001125</fullName>
    </submittedName>
</protein>